<feature type="domain" description="F-box" evidence="1">
    <location>
        <begin position="17"/>
        <end position="62"/>
    </location>
</feature>
<proteinExistence type="predicted"/>
<dbReference type="EMBL" id="ML978066">
    <property type="protein sequence ID" value="KAF2021826.1"/>
    <property type="molecule type" value="Genomic_DNA"/>
</dbReference>
<evidence type="ECO:0000259" key="1">
    <source>
        <dbReference type="PROSITE" id="PS50181"/>
    </source>
</evidence>
<sequence>MPASCCSPASGNDTELQQPMLRLPDELLKIIASYLSTEDLRNTALVSTRLYPHASELLWRSVSLIDTWRDHEEEPDLQEEDEGLDFPDTALLVPRQIRDDHDDTPIIQKLYLLAKHPHLAAQVHILTHRCHLPTPTIFSEIPFMHFHSDTLSCDQRLHRLLRLAIKNLVNVQTLRIIYGHWHITRMLLEGLLDTARDRPLRRLWLESCSLADASIDFGATLIQGGLESLRIRRLRAESNPESNLMKFPEYTLDRGGFTLPLHDGAGGWLSASVRFSDTDAPPLVSQPSNSVRDKRLANFEAAIWSELPEIEAFLDQHTAHVLPIPLSSRKPNLPILQLLSMSTQTLTKLNLDWILWRPNERNDHERNVAKTFHKLSKLRFPHLRAFQVRNAVVPMTNLPRKLYLLETVFLEFLEAHPRIQCLSWPLDRFYSHHRMSEDINVRCRAVVATLGKTLIDLRLDSYYSNSGELISDNIDAYNSSCNQKIRRRRFISEFAPFMRQLESIKLEGGIPRDEKREILRALHHCSLKKLVMIGVAFPAGNTWGDRGRGLRGLDPGLGNATYDLQEEDRTSLTNLFNEPLPRLHNFKFSATYGWPPGYPFLHTIATHHADTLEELKLCGYNGSPILSDFLPITEPLLYPLRHFHKLRQLIISLWLLTYFEHGYRDSEIIQSWKNSRSSPSKAPVVITPPADPALSCQSGNPTQAPHSLGNETYTRPQHFDRWAVALKTKYSSSALAYRVANDIGPHLSEEAKSRPGGVRVRASFCLGARDDQRWANDIFDLDIRIGEENRVLEFVGPREEGEEGRWWDKLENRRWF</sequence>
<dbReference type="Gene3D" id="1.20.1280.50">
    <property type="match status" value="1"/>
</dbReference>
<protein>
    <recommendedName>
        <fullName evidence="1">F-box domain-containing protein</fullName>
    </recommendedName>
</protein>
<dbReference type="Pfam" id="PF12937">
    <property type="entry name" value="F-box-like"/>
    <property type="match status" value="1"/>
</dbReference>
<evidence type="ECO:0000313" key="2">
    <source>
        <dbReference type="EMBL" id="KAF2021826.1"/>
    </source>
</evidence>
<dbReference type="Proteomes" id="UP000799778">
    <property type="component" value="Unassembled WGS sequence"/>
</dbReference>
<reference evidence="2" key="1">
    <citation type="journal article" date="2020" name="Stud. Mycol.">
        <title>101 Dothideomycetes genomes: a test case for predicting lifestyles and emergence of pathogens.</title>
        <authorList>
            <person name="Haridas S."/>
            <person name="Albert R."/>
            <person name="Binder M."/>
            <person name="Bloem J."/>
            <person name="Labutti K."/>
            <person name="Salamov A."/>
            <person name="Andreopoulos B."/>
            <person name="Baker S."/>
            <person name="Barry K."/>
            <person name="Bills G."/>
            <person name="Bluhm B."/>
            <person name="Cannon C."/>
            <person name="Castanera R."/>
            <person name="Culley D."/>
            <person name="Daum C."/>
            <person name="Ezra D."/>
            <person name="Gonzalez J."/>
            <person name="Henrissat B."/>
            <person name="Kuo A."/>
            <person name="Liang C."/>
            <person name="Lipzen A."/>
            <person name="Lutzoni F."/>
            <person name="Magnuson J."/>
            <person name="Mondo S."/>
            <person name="Nolan M."/>
            <person name="Ohm R."/>
            <person name="Pangilinan J."/>
            <person name="Park H.-J."/>
            <person name="Ramirez L."/>
            <person name="Alfaro M."/>
            <person name="Sun H."/>
            <person name="Tritt A."/>
            <person name="Yoshinaga Y."/>
            <person name="Zwiers L.-H."/>
            <person name="Turgeon B."/>
            <person name="Goodwin S."/>
            <person name="Spatafora J."/>
            <person name="Crous P."/>
            <person name="Grigoriev I."/>
        </authorList>
    </citation>
    <scope>NUCLEOTIDE SEQUENCE</scope>
    <source>
        <strain evidence="2">CBS 175.79</strain>
    </source>
</reference>
<organism evidence="2 3">
    <name type="scientific">Aaosphaeria arxii CBS 175.79</name>
    <dbReference type="NCBI Taxonomy" id="1450172"/>
    <lineage>
        <taxon>Eukaryota</taxon>
        <taxon>Fungi</taxon>
        <taxon>Dikarya</taxon>
        <taxon>Ascomycota</taxon>
        <taxon>Pezizomycotina</taxon>
        <taxon>Dothideomycetes</taxon>
        <taxon>Pleosporomycetidae</taxon>
        <taxon>Pleosporales</taxon>
        <taxon>Pleosporales incertae sedis</taxon>
        <taxon>Aaosphaeria</taxon>
    </lineage>
</organism>
<name>A0A6A5Y989_9PLEO</name>
<dbReference type="InterPro" id="IPR036047">
    <property type="entry name" value="F-box-like_dom_sf"/>
</dbReference>
<keyword evidence="3" id="KW-1185">Reference proteome</keyword>
<dbReference type="GeneID" id="54284126"/>
<dbReference type="SUPFAM" id="SSF81383">
    <property type="entry name" value="F-box domain"/>
    <property type="match status" value="1"/>
</dbReference>
<dbReference type="AlphaFoldDB" id="A0A6A5Y989"/>
<dbReference type="PROSITE" id="PS50181">
    <property type="entry name" value="FBOX"/>
    <property type="match status" value="1"/>
</dbReference>
<dbReference type="InterPro" id="IPR001810">
    <property type="entry name" value="F-box_dom"/>
</dbReference>
<accession>A0A6A5Y989</accession>
<gene>
    <name evidence="2" type="ORF">BU24DRAFT_417465</name>
</gene>
<dbReference type="RefSeq" id="XP_033390165.1">
    <property type="nucleotide sequence ID" value="XM_033526729.1"/>
</dbReference>
<dbReference type="OrthoDB" id="47801at2759"/>
<evidence type="ECO:0000313" key="3">
    <source>
        <dbReference type="Proteomes" id="UP000799778"/>
    </source>
</evidence>